<dbReference type="EMBL" id="UHJL01000001">
    <property type="protein sequence ID" value="SUQ18912.1"/>
    <property type="molecule type" value="Genomic_DNA"/>
</dbReference>
<evidence type="ECO:0000313" key="5">
    <source>
        <dbReference type="EMBL" id="SUQ18912.1"/>
    </source>
</evidence>
<dbReference type="AlphaFoldDB" id="A0A380RVL8"/>
<dbReference type="InterPro" id="IPR050595">
    <property type="entry name" value="Bact_response_regulator"/>
</dbReference>
<accession>A0A380RVL8</accession>
<dbReference type="SMART" id="SM00448">
    <property type="entry name" value="REC"/>
    <property type="match status" value="1"/>
</dbReference>
<evidence type="ECO:0000259" key="4">
    <source>
        <dbReference type="PROSITE" id="PS50110"/>
    </source>
</evidence>
<keyword evidence="1 3" id="KW-0597">Phosphoprotein</keyword>
<dbReference type="RefSeq" id="WP_088660350.1">
    <property type="nucleotide sequence ID" value="NZ_UHJL01000001.1"/>
</dbReference>
<evidence type="ECO:0000256" key="3">
    <source>
        <dbReference type="PROSITE-ProRule" id="PRU00169"/>
    </source>
</evidence>
<feature type="domain" description="Response regulatory" evidence="4">
    <location>
        <begin position="3"/>
        <end position="120"/>
    </location>
</feature>
<evidence type="ECO:0000256" key="2">
    <source>
        <dbReference type="ARBA" id="ARBA00023012"/>
    </source>
</evidence>
<dbReference type="PROSITE" id="PS50110">
    <property type="entry name" value="RESPONSE_REGULATORY"/>
    <property type="match status" value="1"/>
</dbReference>
<dbReference type="PANTHER" id="PTHR44591:SF14">
    <property type="entry name" value="PROTEIN PILG"/>
    <property type="match status" value="1"/>
</dbReference>
<dbReference type="Proteomes" id="UP000255423">
    <property type="component" value="Unassembled WGS sequence"/>
</dbReference>
<dbReference type="CDD" id="cd17546">
    <property type="entry name" value="REC_hyHK_CKI1_RcsC-like"/>
    <property type="match status" value="1"/>
</dbReference>
<dbReference type="InterPro" id="IPR001789">
    <property type="entry name" value="Sig_transdc_resp-reg_receiver"/>
</dbReference>
<dbReference type="Pfam" id="PF00072">
    <property type="entry name" value="Response_reg"/>
    <property type="match status" value="1"/>
</dbReference>
<feature type="modified residue" description="4-aspartylphosphate" evidence="3">
    <location>
        <position position="52"/>
    </location>
</feature>
<gene>
    <name evidence="5" type="ORF">SAMN05661053_0134</name>
</gene>
<dbReference type="InterPro" id="IPR011006">
    <property type="entry name" value="CheY-like_superfamily"/>
</dbReference>
<sequence>MSTILIIDDDAQLNLMLKSALELKGYTVDTACNGKKAKSLYQKNTYDVIITDIIMPEGDGFEVVLDLRRMGMSDRTIAISGGGRTSAEDYLATAQHFDVAAIFSKPLDLQQLRNKVDEIIKAHS</sequence>
<dbReference type="Gene3D" id="3.40.50.2300">
    <property type="match status" value="1"/>
</dbReference>
<dbReference type="SUPFAM" id="SSF52172">
    <property type="entry name" value="CheY-like"/>
    <property type="match status" value="1"/>
</dbReference>
<name>A0A380RVL8_FIBSU</name>
<dbReference type="PANTHER" id="PTHR44591">
    <property type="entry name" value="STRESS RESPONSE REGULATOR PROTEIN 1"/>
    <property type="match status" value="1"/>
</dbReference>
<evidence type="ECO:0000256" key="1">
    <source>
        <dbReference type="ARBA" id="ARBA00022553"/>
    </source>
</evidence>
<protein>
    <submittedName>
        <fullName evidence="5">Response regulator receiver domain-containing protein</fullName>
    </submittedName>
</protein>
<keyword evidence="2" id="KW-0902">Two-component regulatory system</keyword>
<reference evidence="5 6" key="1">
    <citation type="submission" date="2017-08" db="EMBL/GenBank/DDBJ databases">
        <authorList>
            <person name="de Groot N.N."/>
        </authorList>
    </citation>
    <scope>NUCLEOTIDE SEQUENCE [LARGE SCALE GENOMIC DNA]</scope>
    <source>
        <strain evidence="5 6">HM2</strain>
    </source>
</reference>
<dbReference type="GO" id="GO:0000160">
    <property type="term" value="P:phosphorelay signal transduction system"/>
    <property type="evidence" value="ECO:0007669"/>
    <property type="project" value="UniProtKB-KW"/>
</dbReference>
<evidence type="ECO:0000313" key="6">
    <source>
        <dbReference type="Proteomes" id="UP000255423"/>
    </source>
</evidence>
<organism evidence="5 6">
    <name type="scientific">Fibrobacter succinogenes</name>
    <name type="common">Bacteroides succinogenes</name>
    <dbReference type="NCBI Taxonomy" id="833"/>
    <lineage>
        <taxon>Bacteria</taxon>
        <taxon>Pseudomonadati</taxon>
        <taxon>Fibrobacterota</taxon>
        <taxon>Fibrobacteria</taxon>
        <taxon>Fibrobacterales</taxon>
        <taxon>Fibrobacteraceae</taxon>
        <taxon>Fibrobacter</taxon>
    </lineage>
</organism>
<proteinExistence type="predicted"/>